<evidence type="ECO:0000313" key="2">
    <source>
        <dbReference type="Proteomes" id="UP000292160"/>
    </source>
</evidence>
<accession>A0A481W5H9</accession>
<protein>
    <submittedName>
        <fullName evidence="1">Uncharacterized protein</fullName>
    </submittedName>
</protein>
<keyword evidence="2" id="KW-1185">Reference proteome</keyword>
<reference evidence="1 2" key="1">
    <citation type="submission" date="2019-02" db="EMBL/GenBank/DDBJ databases">
        <title>Genomic, morphological and functional characterisation of novel bacteriophage Fnu1 capable of disrupt Fusobacterium nucleatum biofilm.</title>
        <authorList>
            <person name="Kabwe M."/>
            <person name="Brown T.L."/>
            <person name="Dashper S."/>
            <person name="Speirs L."/>
            <person name="Ku H."/>
            <person name="Petrovski S."/>
            <person name="Chan H.T."/>
            <person name="Lock P."/>
            <person name="Tucci J."/>
        </authorList>
    </citation>
    <scope>NUCLEOTIDE SEQUENCE [LARGE SCALE GENOMIC DNA]</scope>
</reference>
<organism evidence="1 2">
    <name type="scientific">Fusobacterium phage Fnu1</name>
    <dbReference type="NCBI Taxonomy" id="2530024"/>
    <lineage>
        <taxon>Viruses</taxon>
        <taxon>Duplodnaviria</taxon>
        <taxon>Heunggongvirae</taxon>
        <taxon>Uroviricota</taxon>
        <taxon>Caudoviricetes</taxon>
        <taxon>Latrobevirus</taxon>
        <taxon>Latrobevirus FNU1</taxon>
    </lineage>
</organism>
<dbReference type="EMBL" id="MK554696">
    <property type="protein sequence ID" value="QBJ04127.1"/>
    <property type="molecule type" value="Genomic_DNA"/>
</dbReference>
<dbReference type="Proteomes" id="UP000292160">
    <property type="component" value="Segment"/>
</dbReference>
<dbReference type="RefSeq" id="YP_010082959.1">
    <property type="nucleotide sequence ID" value="NC_055035.1"/>
</dbReference>
<dbReference type="KEGG" id="vg:65071967"/>
<sequence length="172" mass="20694">MKEIKTRVTLNEIFFAYFIDSDITKQCNLISNNMKIINISVIKDNQIKIEFKLYKDNNIHFALIRHISNKTLAELYNNKEIFKSDSWIYKEIDVDNKDIIPSNLEDKILLELRDVAHILIFTYYMLNADKYDKLKDVMGGFWCISRIRAYAFVLEWKRRYNNFSKEELKNMK</sequence>
<proteinExistence type="predicted"/>
<name>A0A481W5H9_9CAUD</name>
<dbReference type="GeneID" id="65071967"/>
<evidence type="ECO:0000313" key="1">
    <source>
        <dbReference type="EMBL" id="QBJ04127.1"/>
    </source>
</evidence>